<dbReference type="InterPro" id="IPR002893">
    <property type="entry name" value="Znf_MYND"/>
</dbReference>
<keyword evidence="7" id="KW-1185">Reference proteome</keyword>
<dbReference type="PROSITE" id="PS01360">
    <property type="entry name" value="ZF_MYND_1"/>
    <property type="match status" value="1"/>
</dbReference>
<dbReference type="AlphaFoldDB" id="A0AAW1R189"/>
<name>A0AAW1R189_9CHLO</name>
<dbReference type="SUPFAM" id="SSF144232">
    <property type="entry name" value="HIT/MYND zinc finger-like"/>
    <property type="match status" value="1"/>
</dbReference>
<dbReference type="GO" id="GO:0008270">
    <property type="term" value="F:zinc ion binding"/>
    <property type="evidence" value="ECO:0007669"/>
    <property type="project" value="UniProtKB-KW"/>
</dbReference>
<evidence type="ECO:0000259" key="5">
    <source>
        <dbReference type="PROSITE" id="PS50865"/>
    </source>
</evidence>
<dbReference type="InterPro" id="IPR024047">
    <property type="entry name" value="MM3350-like_sf"/>
</dbReference>
<organism evidence="6 7">
    <name type="scientific">Apatococcus lobatus</name>
    <dbReference type="NCBI Taxonomy" id="904363"/>
    <lineage>
        <taxon>Eukaryota</taxon>
        <taxon>Viridiplantae</taxon>
        <taxon>Chlorophyta</taxon>
        <taxon>core chlorophytes</taxon>
        <taxon>Trebouxiophyceae</taxon>
        <taxon>Chlorellales</taxon>
        <taxon>Chlorellaceae</taxon>
        <taxon>Apatococcus</taxon>
    </lineage>
</organism>
<comment type="caution">
    <text evidence="6">The sequence shown here is derived from an EMBL/GenBank/DDBJ whole genome shotgun (WGS) entry which is preliminary data.</text>
</comment>
<dbReference type="Pfam" id="PF01753">
    <property type="entry name" value="zf-MYND"/>
    <property type="match status" value="1"/>
</dbReference>
<evidence type="ECO:0000313" key="7">
    <source>
        <dbReference type="Proteomes" id="UP001438707"/>
    </source>
</evidence>
<protein>
    <recommendedName>
        <fullName evidence="5">MYND-type domain-containing protein</fullName>
    </recommendedName>
</protein>
<dbReference type="Pfam" id="PF07929">
    <property type="entry name" value="PRiA4_ORF3"/>
    <property type="match status" value="1"/>
</dbReference>
<evidence type="ECO:0000313" key="6">
    <source>
        <dbReference type="EMBL" id="KAK9827517.1"/>
    </source>
</evidence>
<dbReference type="Proteomes" id="UP001438707">
    <property type="component" value="Unassembled WGS sequence"/>
</dbReference>
<gene>
    <name evidence="6" type="ORF">WJX74_007579</name>
</gene>
<reference evidence="6 7" key="1">
    <citation type="journal article" date="2024" name="Nat. Commun.">
        <title>Phylogenomics reveals the evolutionary origins of lichenization in chlorophyte algae.</title>
        <authorList>
            <person name="Puginier C."/>
            <person name="Libourel C."/>
            <person name="Otte J."/>
            <person name="Skaloud P."/>
            <person name="Haon M."/>
            <person name="Grisel S."/>
            <person name="Petersen M."/>
            <person name="Berrin J.G."/>
            <person name="Delaux P.M."/>
            <person name="Dal Grande F."/>
            <person name="Keller J."/>
        </authorList>
    </citation>
    <scope>NUCLEOTIDE SEQUENCE [LARGE SCALE GENOMIC DNA]</scope>
    <source>
        <strain evidence="6 7">SAG 2145</strain>
    </source>
</reference>
<dbReference type="InterPro" id="IPR012912">
    <property type="entry name" value="Plasmid_pRiA4b_Orf3-like"/>
</dbReference>
<evidence type="ECO:0000256" key="4">
    <source>
        <dbReference type="PROSITE-ProRule" id="PRU00134"/>
    </source>
</evidence>
<keyword evidence="3" id="KW-0862">Zinc</keyword>
<feature type="domain" description="MYND-type" evidence="5">
    <location>
        <begin position="187"/>
        <end position="225"/>
    </location>
</feature>
<dbReference type="Gene3D" id="6.10.140.2220">
    <property type="match status" value="1"/>
</dbReference>
<keyword evidence="2 4" id="KW-0863">Zinc-finger</keyword>
<dbReference type="PROSITE" id="PS50865">
    <property type="entry name" value="ZF_MYND_2"/>
    <property type="match status" value="1"/>
</dbReference>
<keyword evidence="1" id="KW-0479">Metal-binding</keyword>
<evidence type="ECO:0000256" key="1">
    <source>
        <dbReference type="ARBA" id="ARBA00022723"/>
    </source>
</evidence>
<proteinExistence type="predicted"/>
<dbReference type="Gene3D" id="3.10.290.30">
    <property type="entry name" value="MM3350-like"/>
    <property type="match status" value="1"/>
</dbReference>
<sequence length="247" mass="27094">MQAPGDEMGYSYDLGDHWNHEIRVVSIFAPEESNGRCQVLDGAGACPPEDSCGCDGMGNWSYKKFLQSWAKFRDGGTSASRREFRDLRAEASKALNYKDRLFDPDEFSVEGAQQAVSTAFRTRASVVQGSKQFTMPMSGFAPGAVQAPAQKGNKNILQEDEFEGITGPRYLQETVATRRDKGDNTLCAECGSPNNLKLCSGCKKIRFCGQTCQRAAWKAWHRQQCLNVQATRAKSAASKQQGTPVAA</sequence>
<accession>A0AAW1R189</accession>
<evidence type="ECO:0000256" key="3">
    <source>
        <dbReference type="ARBA" id="ARBA00022833"/>
    </source>
</evidence>
<dbReference type="EMBL" id="JALJOS010000018">
    <property type="protein sequence ID" value="KAK9827517.1"/>
    <property type="molecule type" value="Genomic_DNA"/>
</dbReference>
<evidence type="ECO:0000256" key="2">
    <source>
        <dbReference type="ARBA" id="ARBA00022771"/>
    </source>
</evidence>
<dbReference type="SUPFAM" id="SSF159941">
    <property type="entry name" value="MM3350-like"/>
    <property type="match status" value="1"/>
</dbReference>